<keyword evidence="1" id="KW-1133">Transmembrane helix</keyword>
<gene>
    <name evidence="2" type="ORF">CEXT_308681</name>
</gene>
<name>A0AAV4XP10_CAEEX</name>
<keyword evidence="1" id="KW-0812">Transmembrane</keyword>
<reference evidence="2 3" key="1">
    <citation type="submission" date="2021-06" db="EMBL/GenBank/DDBJ databases">
        <title>Caerostris extrusa draft genome.</title>
        <authorList>
            <person name="Kono N."/>
            <person name="Arakawa K."/>
        </authorList>
    </citation>
    <scope>NUCLEOTIDE SEQUENCE [LARGE SCALE GENOMIC DNA]</scope>
</reference>
<proteinExistence type="predicted"/>
<comment type="caution">
    <text evidence="2">The sequence shown here is derived from an EMBL/GenBank/DDBJ whole genome shotgun (WGS) entry which is preliminary data.</text>
</comment>
<dbReference type="Proteomes" id="UP001054945">
    <property type="component" value="Unassembled WGS sequence"/>
</dbReference>
<sequence length="232" mass="26133">MTLKRKAVFNLFNLSIPRKAENSWSRIYYAKYAHAFSESLKTQSIPNLSLMTLRKVYCSLLPKTNLHSNASKSATFLVPTQRREYSDDEAEFTMRNALPAFSESLKTQSIPKLSLMALRKVYCSLLPKTNLHSNASESTIFSRVSAFSAARLRSLFLSLMEGLNLFPENSLIKLLLVKQLKSMIAACSSQVYRSSCSHKNGTRHVYAGSPFSVSVSRIPAALFVVFLFLFLH</sequence>
<protein>
    <submittedName>
        <fullName evidence="2">Uncharacterized protein</fullName>
    </submittedName>
</protein>
<organism evidence="2 3">
    <name type="scientific">Caerostris extrusa</name>
    <name type="common">Bark spider</name>
    <name type="synonym">Caerostris bankana</name>
    <dbReference type="NCBI Taxonomy" id="172846"/>
    <lineage>
        <taxon>Eukaryota</taxon>
        <taxon>Metazoa</taxon>
        <taxon>Ecdysozoa</taxon>
        <taxon>Arthropoda</taxon>
        <taxon>Chelicerata</taxon>
        <taxon>Arachnida</taxon>
        <taxon>Araneae</taxon>
        <taxon>Araneomorphae</taxon>
        <taxon>Entelegynae</taxon>
        <taxon>Araneoidea</taxon>
        <taxon>Araneidae</taxon>
        <taxon>Caerostris</taxon>
    </lineage>
</organism>
<keyword evidence="1" id="KW-0472">Membrane</keyword>
<evidence type="ECO:0000313" key="2">
    <source>
        <dbReference type="EMBL" id="GIY95834.1"/>
    </source>
</evidence>
<keyword evidence="3" id="KW-1185">Reference proteome</keyword>
<dbReference type="EMBL" id="BPLR01000583">
    <property type="protein sequence ID" value="GIY95834.1"/>
    <property type="molecule type" value="Genomic_DNA"/>
</dbReference>
<feature type="transmembrane region" description="Helical" evidence="1">
    <location>
        <begin position="211"/>
        <end position="231"/>
    </location>
</feature>
<evidence type="ECO:0000313" key="3">
    <source>
        <dbReference type="Proteomes" id="UP001054945"/>
    </source>
</evidence>
<dbReference type="AlphaFoldDB" id="A0AAV4XP10"/>
<evidence type="ECO:0000256" key="1">
    <source>
        <dbReference type="SAM" id="Phobius"/>
    </source>
</evidence>
<accession>A0AAV4XP10</accession>